<dbReference type="eggNOG" id="COG2821">
    <property type="taxonomic scope" value="Bacteria"/>
</dbReference>
<dbReference type="Gene3D" id="2.40.240.50">
    <property type="entry name" value="Barwin-like endoglucanases"/>
    <property type="match status" value="1"/>
</dbReference>
<gene>
    <name evidence="7" type="ORF">Dthio_PD0516</name>
</gene>
<evidence type="ECO:0000256" key="4">
    <source>
        <dbReference type="ARBA" id="ARBA00023316"/>
    </source>
</evidence>
<dbReference type="GO" id="GO:0009254">
    <property type="term" value="P:peptidoglycan turnover"/>
    <property type="evidence" value="ECO:0007669"/>
    <property type="project" value="InterPro"/>
</dbReference>
<dbReference type="PANTHER" id="PTHR30124">
    <property type="entry name" value="MEMBRANE-BOUND LYTIC MUREIN TRANSGLYCOSYLASE A"/>
    <property type="match status" value="1"/>
</dbReference>
<dbReference type="PIRSF" id="PIRSF019422">
    <property type="entry name" value="MltA"/>
    <property type="match status" value="1"/>
</dbReference>
<dbReference type="SUPFAM" id="SSF50685">
    <property type="entry name" value="Barwin-like endoglucanases"/>
    <property type="match status" value="1"/>
</dbReference>
<keyword evidence="3" id="KW-0456">Lyase</keyword>
<accession>D6SR74</accession>
<organism evidence="7 8">
    <name type="scientific">Desulfonatronospira thiodismutans ASO3-1</name>
    <dbReference type="NCBI Taxonomy" id="555779"/>
    <lineage>
        <taxon>Bacteria</taxon>
        <taxon>Pseudomonadati</taxon>
        <taxon>Thermodesulfobacteriota</taxon>
        <taxon>Desulfovibrionia</taxon>
        <taxon>Desulfovibrionales</taxon>
        <taxon>Desulfonatronovibrionaceae</taxon>
        <taxon>Desulfonatronospira</taxon>
    </lineage>
</organism>
<keyword evidence="4" id="KW-0961">Cell wall biogenesis/degradation</keyword>
<dbReference type="EMBL" id="ACJN02000003">
    <property type="protein sequence ID" value="EFI33190.1"/>
    <property type="molecule type" value="Genomic_DNA"/>
</dbReference>
<dbReference type="Gene3D" id="2.40.40.10">
    <property type="entry name" value="RlpA-like domain"/>
    <property type="match status" value="1"/>
</dbReference>
<evidence type="ECO:0000313" key="7">
    <source>
        <dbReference type="EMBL" id="EFI33190.1"/>
    </source>
</evidence>
<dbReference type="PANTHER" id="PTHR30124:SF0">
    <property type="entry name" value="MEMBRANE-BOUND LYTIC MUREIN TRANSGLYCOSYLASE A"/>
    <property type="match status" value="1"/>
</dbReference>
<dbReference type="Proteomes" id="UP000005496">
    <property type="component" value="Unassembled WGS sequence"/>
</dbReference>
<feature type="domain" description="Lytic transglycosylase MltA" evidence="6">
    <location>
        <begin position="156"/>
        <end position="314"/>
    </location>
</feature>
<evidence type="ECO:0000256" key="5">
    <source>
        <dbReference type="ARBA" id="ARBA00030918"/>
    </source>
</evidence>
<comment type="caution">
    <text evidence="7">The sequence shown here is derived from an EMBL/GenBank/DDBJ whole genome shotgun (WGS) entry which is preliminary data.</text>
</comment>
<name>D6SR74_9BACT</name>
<evidence type="ECO:0000256" key="1">
    <source>
        <dbReference type="ARBA" id="ARBA00001420"/>
    </source>
</evidence>
<dbReference type="EC" id="4.2.2.n1" evidence="2"/>
<dbReference type="GO" id="GO:0071555">
    <property type="term" value="P:cell wall organization"/>
    <property type="evidence" value="ECO:0007669"/>
    <property type="project" value="UniProtKB-KW"/>
</dbReference>
<dbReference type="AlphaFoldDB" id="D6SR74"/>
<dbReference type="OrthoDB" id="9783686at2"/>
<dbReference type="InterPro" id="IPR026044">
    <property type="entry name" value="MltA"/>
</dbReference>
<evidence type="ECO:0000256" key="2">
    <source>
        <dbReference type="ARBA" id="ARBA00012587"/>
    </source>
</evidence>
<dbReference type="GO" id="GO:0009253">
    <property type="term" value="P:peptidoglycan catabolic process"/>
    <property type="evidence" value="ECO:0007669"/>
    <property type="project" value="TreeGrafter"/>
</dbReference>
<dbReference type="SMART" id="SM00925">
    <property type="entry name" value="MltA"/>
    <property type="match status" value="1"/>
</dbReference>
<comment type="catalytic activity">
    <reaction evidence="1">
        <text>Exolytic cleavage of the (1-&gt;4)-beta-glycosidic linkage between N-acetylmuramic acid (MurNAc) and N-acetylglucosamine (GlcNAc) residues in peptidoglycan, from either the reducing or the non-reducing ends of the peptidoglycan chains, with concomitant formation of a 1,6-anhydrobond in the MurNAc residue.</text>
        <dbReference type="EC" id="4.2.2.n1"/>
    </reaction>
</comment>
<dbReference type="CDD" id="cd14668">
    <property type="entry name" value="mlta_B"/>
    <property type="match status" value="1"/>
</dbReference>
<dbReference type="Pfam" id="PF03562">
    <property type="entry name" value="MltA"/>
    <property type="match status" value="1"/>
</dbReference>
<dbReference type="CDD" id="cd14485">
    <property type="entry name" value="mltA_like_LT_A"/>
    <property type="match status" value="1"/>
</dbReference>
<sequence length="414" mass="47378">MPVFRKARDLFTGWLAGYPCWAVIPAFLVLFLWGCAPEEPVLEPEPVDIPPLFAPVDGREVVGIVQKDLQEQGLDSWEDLAPALEKSLDYVRTRDGDQKAVCQPELCLTWSDIKETLELFIQLLPDIDRNPELLKHYFDFYAVNPDVLLTGYYEPELKASREKHDDFRHPVYGRPDNLKSVDLGQFHPRWKDQRLYYRLENGEIKPYYSRGEIELEDALAGRDLEIAWVKDPIDLFFLHIQGSGRLKYPGGDYKHVLYADRNGHQYVALGRVLVDLGFLEQDEVSMQSIRAVLQENPDIKHELMAKNPSYIFFHLDDQGPRGSTGQILTPWVSVASDPEVIPWGSVMIMDAELPEYQGQKTHIQGPVTAQDTGGAIRGRHLDFFCGFGERAEYIAGKMSDRADIFFMVRKYGKN</sequence>
<keyword evidence="8" id="KW-1185">Reference proteome</keyword>
<dbReference type="InterPro" id="IPR010611">
    <property type="entry name" value="3D_dom"/>
</dbReference>
<dbReference type="InterPro" id="IPR005300">
    <property type="entry name" value="MltA_B"/>
</dbReference>
<dbReference type="InterPro" id="IPR036908">
    <property type="entry name" value="RlpA-like_sf"/>
</dbReference>
<evidence type="ECO:0000259" key="6">
    <source>
        <dbReference type="SMART" id="SM00925"/>
    </source>
</evidence>
<dbReference type="Pfam" id="PF06725">
    <property type="entry name" value="3D"/>
    <property type="match status" value="1"/>
</dbReference>
<evidence type="ECO:0000313" key="8">
    <source>
        <dbReference type="Proteomes" id="UP000005496"/>
    </source>
</evidence>
<dbReference type="GO" id="GO:0004553">
    <property type="term" value="F:hydrolase activity, hydrolyzing O-glycosyl compounds"/>
    <property type="evidence" value="ECO:0007669"/>
    <property type="project" value="InterPro"/>
</dbReference>
<dbReference type="GO" id="GO:0019867">
    <property type="term" value="C:outer membrane"/>
    <property type="evidence" value="ECO:0007669"/>
    <property type="project" value="InterPro"/>
</dbReference>
<reference evidence="7" key="1">
    <citation type="submission" date="2010-05" db="EMBL/GenBank/DDBJ databases">
        <title>The draft genome of Desulfonatronospira thiodismutans ASO3-1.</title>
        <authorList>
            <consortium name="US DOE Joint Genome Institute (JGI-PGF)"/>
            <person name="Lucas S."/>
            <person name="Copeland A."/>
            <person name="Lapidus A."/>
            <person name="Cheng J.-F."/>
            <person name="Bruce D."/>
            <person name="Goodwin L."/>
            <person name="Pitluck S."/>
            <person name="Chertkov O."/>
            <person name="Brettin T."/>
            <person name="Detter J.C."/>
            <person name="Han C."/>
            <person name="Land M.L."/>
            <person name="Hauser L."/>
            <person name="Kyrpides N."/>
            <person name="Mikhailova N."/>
            <person name="Muyzer G."/>
            <person name="Woyke T."/>
        </authorList>
    </citation>
    <scope>NUCLEOTIDE SEQUENCE [LARGE SCALE GENOMIC DNA]</scope>
    <source>
        <strain evidence="7">ASO3-1</strain>
    </source>
</reference>
<protein>
    <recommendedName>
        <fullName evidence="2">peptidoglycan lytic exotransglycosylase</fullName>
        <ecNumber evidence="2">4.2.2.n1</ecNumber>
    </recommendedName>
    <alternativeName>
        <fullName evidence="5">Murein hydrolase A</fullName>
    </alternativeName>
</protein>
<dbReference type="RefSeq" id="WP_008870548.1">
    <property type="nucleotide sequence ID" value="NZ_ACJN02000003.1"/>
</dbReference>
<dbReference type="GO" id="GO:0008933">
    <property type="term" value="F:peptidoglycan lytic transglycosylase activity"/>
    <property type="evidence" value="ECO:0007669"/>
    <property type="project" value="TreeGrafter"/>
</dbReference>
<proteinExistence type="predicted"/>
<evidence type="ECO:0000256" key="3">
    <source>
        <dbReference type="ARBA" id="ARBA00023239"/>
    </source>
</evidence>